<dbReference type="GO" id="GO:0015179">
    <property type="term" value="F:L-amino acid transmembrane transporter activity"/>
    <property type="evidence" value="ECO:0007669"/>
    <property type="project" value="TreeGrafter"/>
</dbReference>
<evidence type="ECO:0000256" key="6">
    <source>
        <dbReference type="ARBA" id="ARBA00022970"/>
    </source>
</evidence>
<proteinExistence type="inferred from homology"/>
<feature type="transmembrane region" description="Helical" evidence="18">
    <location>
        <begin position="858"/>
        <end position="879"/>
    </location>
</feature>
<evidence type="ECO:0000256" key="1">
    <source>
        <dbReference type="ARBA" id="ARBA00004141"/>
    </source>
</evidence>
<evidence type="ECO:0000256" key="3">
    <source>
        <dbReference type="ARBA" id="ARBA00022448"/>
    </source>
</evidence>
<feature type="binding site" evidence="14">
    <location>
        <position position="86"/>
    </location>
    <ligand>
        <name>Na(+)</name>
        <dbReference type="ChEBI" id="CHEBI:29101"/>
        <label>1</label>
    </ligand>
</feature>
<evidence type="ECO:0000256" key="10">
    <source>
        <dbReference type="ARBA" id="ARBA00023136"/>
    </source>
</evidence>
<feature type="transmembrane region" description="Helical" evidence="18">
    <location>
        <begin position="71"/>
        <end position="90"/>
    </location>
</feature>
<keyword evidence="12" id="KW-0739">Sodium transport</keyword>
<evidence type="ECO:0000256" key="18">
    <source>
        <dbReference type="SAM" id="Phobius"/>
    </source>
</evidence>
<evidence type="ECO:0000256" key="14">
    <source>
        <dbReference type="PIRSR" id="PIRSR600175-1"/>
    </source>
</evidence>
<evidence type="ECO:0000256" key="5">
    <source>
        <dbReference type="ARBA" id="ARBA00022847"/>
    </source>
</evidence>
<feature type="transmembrane region" description="Helical" evidence="18">
    <location>
        <begin position="145"/>
        <end position="172"/>
    </location>
</feature>
<feature type="transmembrane region" description="Helical" evidence="18">
    <location>
        <begin position="102"/>
        <end position="124"/>
    </location>
</feature>
<dbReference type="GO" id="GO:0089718">
    <property type="term" value="P:amino acid import across plasma membrane"/>
    <property type="evidence" value="ECO:0007669"/>
    <property type="project" value="TreeGrafter"/>
</dbReference>
<keyword evidence="11" id="KW-0325">Glycoprotein</keyword>
<feature type="transmembrane region" description="Helical" evidence="18">
    <location>
        <begin position="766"/>
        <end position="794"/>
    </location>
</feature>
<feature type="transmembrane region" description="Helical" evidence="18">
    <location>
        <begin position="520"/>
        <end position="542"/>
    </location>
</feature>
<dbReference type="InterPro" id="IPR000175">
    <property type="entry name" value="Na/ntran_symport"/>
</dbReference>
<feature type="transmembrane region" description="Helical" evidence="18">
    <location>
        <begin position="347"/>
        <end position="369"/>
    </location>
</feature>
<comment type="function">
    <text evidence="13">Unusual broad substrate spectrum amino acid:sodium cotransporter that promotes absorption of the D isomers of essential amino acids. Neutral amino acids are the preferred substrates, especially methionine and phenylalanine.</text>
</comment>
<feature type="transmembrane region" description="Helical" evidence="18">
    <location>
        <begin position="239"/>
        <end position="257"/>
    </location>
</feature>
<dbReference type="CDD" id="cd10324">
    <property type="entry name" value="SLC6sbd"/>
    <property type="match status" value="2"/>
</dbReference>
<dbReference type="AlphaFoldDB" id="A0A232F021"/>
<dbReference type="InterPro" id="IPR037272">
    <property type="entry name" value="SNS_sf"/>
</dbReference>
<feature type="transmembrane region" description="Helical" evidence="18">
    <location>
        <begin position="1097"/>
        <end position="1121"/>
    </location>
</feature>
<feature type="transmembrane region" description="Helical" evidence="18">
    <location>
        <begin position="1142"/>
        <end position="1163"/>
    </location>
</feature>
<keyword evidence="4 16" id="KW-0812">Transmembrane</keyword>
<gene>
    <name evidence="19" type="ORF">TSAR_006700</name>
</gene>
<dbReference type="Pfam" id="PF00209">
    <property type="entry name" value="SNF"/>
    <property type="match status" value="2"/>
</dbReference>
<feature type="transmembrane region" description="Helical" evidence="18">
    <location>
        <begin position="724"/>
        <end position="745"/>
    </location>
</feature>
<feature type="transmembrane region" description="Helical" evidence="18">
    <location>
        <begin position="449"/>
        <end position="472"/>
    </location>
</feature>
<sequence>MGASKDGKHNPAFVGDDGVELDGLEATGPYTIPSSGSLPNKDEPRPPLVLASSADKTSAQSRERQTWDSSVEFLMSCIAMSVGLGNVWRFPFTAYENGGGAFLIPYIVVLFIVGKPCYYLEMIVGQFTSRSSVKMWSVAPCLRGVGWAQMFSMVAVATYYCSLMSVTMYYLIGSFQAPLPWSECLDEWADVCVDSGRRANATDHRSNRTGLRSSAELYFTKTVLKEKSSIDDGLGLPDWRLTLCLLFAWLCIFGVLIKGVQSSGKAAYFLALFPYAIMFALLARAVTLEGAANGILFFIKPDWKKLFEADVWYAAVTQCFFSLSVCFGGLITYSSYNGFRHNIYRDVMVVTTLDTMTSLVAGFTIFGILGNLAHELGTDDIGNVVRGGSGLAFVSYPDAIAKFTVLPQLFSVLFFLMLYVLGIGSGIALAGGIISIVNDQFPNWKHWHIVLATCLIGFGVGTAYCTPGGQFALGLVDYYAASFVVFVLASLEVTGVFWLYGLENFLDDVEFMLERRPSVYWRVCWTVLTPFMLIAIFVYTVVNLTPLTYGGTAYPDSAHAAGWTLLAFGVLQVPFWCVYTVVSKRRLGMPEMILASMKPSDDWGPLSESNLQAWRRFKETRRIKREKRRASKLRQFLCVLNQSNGVTNHGFVSDETNPRISVCSSVSGIKDVNGTEGKSKTNHERAQWGNDREFLLSCIAMSIGLGNVWRFPFTAYENGGGAFLIPYIIILTVVGRPFYLLEMILGQFSSKSTIKIWDMVPAFRGIGYAQVMVLVGLASYYCSLMALTMFYLIASFQAELPWSKCRPEWGPNCLDSTRNKSIPIPKNVSLKSSAELYFYKEVLREKANIDDGIGAPDWRLTLCLAASWLVILLVVIKGVKSSGKAAYFLAIFPYVVMIGLLARAVTLDGASNGILYFITPVWDKLWRPQVWYYAVSQCFFSLTVCFGAIVMFSSHNRFEHNVYRDAQIVTTLDIFTSLLAGCTIFGILGNLAHELGSDDISTVVRGGTGLAFISYPDAIAKFTWLPQFFAVIFFVMMFVLGIGSEAALTSSIITIVHDQFPHWRLWHIASGVVAVEFLIGLIYVTPGGQFMVTFVDYYATSFIAFVPAFFELIAVFYAYGYNNFLNDVEFMLKRRLSIFWRFCWRFLTPTIIAVIFIYSMVSIKLLTYNDVTYPSYLYVIGWILFSIAFVQIPFWWLVAIVKKRNYSFPEIFRRALDPSKKWGPKNHETRKQWKLFRKSKE</sequence>
<comment type="subcellular location">
    <subcellularLocation>
        <location evidence="1">Membrane</location>
        <topology evidence="1">Multi-pass membrane protein</topology>
    </subcellularLocation>
</comment>
<evidence type="ECO:0000256" key="4">
    <source>
        <dbReference type="ARBA" id="ARBA00022692"/>
    </source>
</evidence>
<evidence type="ECO:0000256" key="17">
    <source>
        <dbReference type="SAM" id="MobiDB-lite"/>
    </source>
</evidence>
<keyword evidence="6" id="KW-0029">Amino-acid transport</keyword>
<dbReference type="PANTHER" id="PTHR11616">
    <property type="entry name" value="SODIUM/CHLORIDE DEPENDENT TRANSPORTER"/>
    <property type="match status" value="1"/>
</dbReference>
<evidence type="ECO:0000256" key="9">
    <source>
        <dbReference type="ARBA" id="ARBA00023065"/>
    </source>
</evidence>
<feature type="binding site" evidence="14">
    <location>
        <position position="425"/>
    </location>
    <ligand>
        <name>Na(+)</name>
        <dbReference type="ChEBI" id="CHEBI:29101"/>
        <label>1</label>
    </ligand>
</feature>
<dbReference type="OrthoDB" id="6581954at2759"/>
<dbReference type="PROSITE" id="PS00610">
    <property type="entry name" value="NA_NEUROTRAN_SYMP_1"/>
    <property type="match status" value="2"/>
</dbReference>
<keyword evidence="14" id="KW-0479">Metal-binding</keyword>
<keyword evidence="10 18" id="KW-0472">Membrane</keyword>
<feature type="disulfide bond" evidence="15">
    <location>
        <begin position="184"/>
        <end position="192"/>
    </location>
</feature>
<dbReference type="PROSITE" id="PS50267">
    <property type="entry name" value="NA_NEUROTRAN_SYMP_3"/>
    <property type="match status" value="2"/>
</dbReference>
<keyword evidence="9" id="KW-0406">Ion transport</keyword>
<accession>A0A232F021</accession>
<feature type="binding site" evidence="14">
    <location>
        <position position="322"/>
    </location>
    <ligand>
        <name>Na(+)</name>
        <dbReference type="ChEBI" id="CHEBI:29101"/>
        <label>1</label>
    </ligand>
</feature>
<dbReference type="SUPFAM" id="SSF161070">
    <property type="entry name" value="SNF-like"/>
    <property type="match status" value="2"/>
</dbReference>
<dbReference type="PANTHER" id="PTHR11616:SF321">
    <property type="entry name" value="SODIUM-DEPENDENT NUTRIENT AMINO ACID TRANSPORTER 1-RELATED"/>
    <property type="match status" value="1"/>
</dbReference>
<dbReference type="Proteomes" id="UP000215335">
    <property type="component" value="Unassembled WGS sequence"/>
</dbReference>
<feature type="transmembrane region" description="Helical" evidence="18">
    <location>
        <begin position="478"/>
        <end position="500"/>
    </location>
</feature>
<feature type="transmembrane region" description="Helical" evidence="18">
    <location>
        <begin position="269"/>
        <end position="299"/>
    </location>
</feature>
<dbReference type="GO" id="GO:0005283">
    <property type="term" value="F:amino acid:sodium symporter activity"/>
    <property type="evidence" value="ECO:0007669"/>
    <property type="project" value="TreeGrafter"/>
</dbReference>
<comment type="caution">
    <text evidence="19">The sequence shown here is derived from an EMBL/GenBank/DDBJ whole genome shotgun (WGS) entry which is preliminary data.</text>
</comment>
<dbReference type="PROSITE" id="PS00754">
    <property type="entry name" value="NA_NEUROTRAN_SYMP_2"/>
    <property type="match status" value="2"/>
</dbReference>
<name>A0A232F021_9HYME</name>
<feature type="transmembrane region" description="Helical" evidence="18">
    <location>
        <begin position="562"/>
        <end position="582"/>
    </location>
</feature>
<dbReference type="GO" id="GO:0046872">
    <property type="term" value="F:metal ion binding"/>
    <property type="evidence" value="ECO:0007669"/>
    <property type="project" value="UniProtKB-KW"/>
</dbReference>
<dbReference type="EMBL" id="NNAY01001443">
    <property type="protein sequence ID" value="OXU23962.1"/>
    <property type="molecule type" value="Genomic_DNA"/>
</dbReference>
<keyword evidence="20" id="KW-1185">Reference proteome</keyword>
<evidence type="ECO:0000313" key="20">
    <source>
        <dbReference type="Proteomes" id="UP000215335"/>
    </source>
</evidence>
<evidence type="ECO:0000256" key="12">
    <source>
        <dbReference type="ARBA" id="ARBA00023201"/>
    </source>
</evidence>
<feature type="transmembrane region" description="Helical" evidence="18">
    <location>
        <begin position="412"/>
        <end position="437"/>
    </location>
</feature>
<keyword evidence="7 18" id="KW-1133">Transmembrane helix</keyword>
<keyword evidence="3 16" id="KW-0813">Transport</keyword>
<evidence type="ECO:0000256" key="16">
    <source>
        <dbReference type="RuleBase" id="RU003732"/>
    </source>
</evidence>
<dbReference type="STRING" id="543379.A0A232F021"/>
<evidence type="ECO:0000256" key="15">
    <source>
        <dbReference type="PIRSR" id="PIRSR600175-2"/>
    </source>
</evidence>
<keyword evidence="8 14" id="KW-0915">Sodium</keyword>
<comment type="similarity">
    <text evidence="2 16">Belongs to the sodium:neurotransmitter symporter (SNF) (TC 2.A.22) family.</text>
</comment>
<organism evidence="19 20">
    <name type="scientific">Trichomalopsis sarcophagae</name>
    <dbReference type="NCBI Taxonomy" id="543379"/>
    <lineage>
        <taxon>Eukaryota</taxon>
        <taxon>Metazoa</taxon>
        <taxon>Ecdysozoa</taxon>
        <taxon>Arthropoda</taxon>
        <taxon>Hexapoda</taxon>
        <taxon>Insecta</taxon>
        <taxon>Pterygota</taxon>
        <taxon>Neoptera</taxon>
        <taxon>Endopterygota</taxon>
        <taxon>Hymenoptera</taxon>
        <taxon>Apocrita</taxon>
        <taxon>Proctotrupomorpha</taxon>
        <taxon>Chalcidoidea</taxon>
        <taxon>Pteromalidae</taxon>
        <taxon>Pteromalinae</taxon>
        <taxon>Trichomalopsis</taxon>
    </lineage>
</organism>
<evidence type="ECO:0000256" key="8">
    <source>
        <dbReference type="ARBA" id="ARBA00023053"/>
    </source>
</evidence>
<feature type="transmembrane region" description="Helical" evidence="18">
    <location>
        <begin position="311"/>
        <end position="335"/>
    </location>
</feature>
<feature type="transmembrane region" description="Helical" evidence="18">
    <location>
        <begin position="886"/>
        <end position="905"/>
    </location>
</feature>
<dbReference type="PRINTS" id="PR00176">
    <property type="entry name" value="NANEUSMPORT"/>
</dbReference>
<feature type="binding site" evidence="14">
    <location>
        <position position="82"/>
    </location>
    <ligand>
        <name>Na(+)</name>
        <dbReference type="ChEBI" id="CHEBI:29101"/>
        <label>1</label>
    </ligand>
</feature>
<evidence type="ECO:0000256" key="2">
    <source>
        <dbReference type="ARBA" id="ARBA00006459"/>
    </source>
</evidence>
<protein>
    <recommendedName>
        <fullName evidence="16">Transporter</fullName>
    </recommendedName>
</protein>
<feature type="transmembrane region" description="Helical" evidence="18">
    <location>
        <begin position="694"/>
        <end position="712"/>
    </location>
</feature>
<feature type="transmembrane region" description="Helical" evidence="18">
    <location>
        <begin position="1065"/>
        <end position="1085"/>
    </location>
</feature>
<feature type="region of interest" description="Disordered" evidence="17">
    <location>
        <begin position="1"/>
        <end position="63"/>
    </location>
</feature>
<evidence type="ECO:0000256" key="11">
    <source>
        <dbReference type="ARBA" id="ARBA00023180"/>
    </source>
</evidence>
<keyword evidence="5 16" id="KW-0769">Symport</keyword>
<evidence type="ECO:0000256" key="7">
    <source>
        <dbReference type="ARBA" id="ARBA00022989"/>
    </source>
</evidence>
<dbReference type="GO" id="GO:0005886">
    <property type="term" value="C:plasma membrane"/>
    <property type="evidence" value="ECO:0007669"/>
    <property type="project" value="TreeGrafter"/>
</dbReference>
<evidence type="ECO:0000313" key="19">
    <source>
        <dbReference type="EMBL" id="OXU23962.1"/>
    </source>
</evidence>
<evidence type="ECO:0000256" key="13">
    <source>
        <dbReference type="ARBA" id="ARBA00037785"/>
    </source>
</evidence>
<feature type="transmembrane region" description="Helical" evidence="18">
    <location>
        <begin position="972"/>
        <end position="992"/>
    </location>
</feature>
<feature type="transmembrane region" description="Helical" evidence="18">
    <location>
        <begin position="1175"/>
        <end position="1198"/>
    </location>
</feature>
<reference evidence="19 20" key="1">
    <citation type="journal article" date="2017" name="Curr. Biol.">
        <title>The Evolution of Venom by Co-option of Single-Copy Genes.</title>
        <authorList>
            <person name="Martinson E.O."/>
            <person name="Mrinalini"/>
            <person name="Kelkar Y.D."/>
            <person name="Chang C.H."/>
            <person name="Werren J.H."/>
        </authorList>
    </citation>
    <scope>NUCLEOTIDE SEQUENCE [LARGE SCALE GENOMIC DNA]</scope>
    <source>
        <strain evidence="19 20">Alberta</strain>
        <tissue evidence="19">Whole body</tissue>
    </source>
</reference>
<feature type="transmembrane region" description="Helical" evidence="18">
    <location>
        <begin position="1028"/>
        <end position="1053"/>
    </location>
</feature>
<keyword evidence="15" id="KW-1015">Disulfide bond</keyword>
<feature type="transmembrane region" description="Helical" evidence="18">
    <location>
        <begin position="930"/>
        <end position="952"/>
    </location>
</feature>
<feature type="binding site" evidence="14">
    <location>
        <position position="421"/>
    </location>
    <ligand>
        <name>Na(+)</name>
        <dbReference type="ChEBI" id="CHEBI:29101"/>
        <label>1</label>
    </ligand>
</feature>